<feature type="domain" description="HPt" evidence="19">
    <location>
        <begin position="1868"/>
        <end position="1972"/>
    </location>
</feature>
<dbReference type="SUPFAM" id="SSF56112">
    <property type="entry name" value="Protein kinase-like (PK-like)"/>
    <property type="match status" value="1"/>
</dbReference>
<dbReference type="SUPFAM" id="SSF47384">
    <property type="entry name" value="Homodimeric domain of signal transducing histidine kinase"/>
    <property type="match status" value="1"/>
</dbReference>
<dbReference type="Pfam" id="PF13191">
    <property type="entry name" value="AAA_16"/>
    <property type="match status" value="1"/>
</dbReference>
<dbReference type="InterPro" id="IPR036890">
    <property type="entry name" value="HATPase_C_sf"/>
</dbReference>
<evidence type="ECO:0000256" key="13">
    <source>
        <dbReference type="PROSITE-ProRule" id="PRU00169"/>
    </source>
</evidence>
<evidence type="ECO:0000259" key="16">
    <source>
        <dbReference type="PROSITE" id="PS50011"/>
    </source>
</evidence>
<evidence type="ECO:0000256" key="15">
    <source>
        <dbReference type="SAM" id="MobiDB-lite"/>
    </source>
</evidence>
<feature type="region of interest" description="Disordered" evidence="15">
    <location>
        <begin position="1826"/>
        <end position="1852"/>
    </location>
</feature>
<dbReference type="PROSITE" id="PS50110">
    <property type="entry name" value="RESPONSE_REGULATORY"/>
    <property type="match status" value="1"/>
</dbReference>
<evidence type="ECO:0000256" key="1">
    <source>
        <dbReference type="ARBA" id="ARBA00000085"/>
    </source>
</evidence>
<keyword evidence="11" id="KW-0472">Membrane</keyword>
<keyword evidence="5 13" id="KW-0597">Phosphoprotein</keyword>
<evidence type="ECO:0000256" key="5">
    <source>
        <dbReference type="ARBA" id="ARBA00022553"/>
    </source>
</evidence>
<feature type="modified residue" description="Phosphohistidine" evidence="12">
    <location>
        <position position="1907"/>
    </location>
</feature>
<evidence type="ECO:0000256" key="14">
    <source>
        <dbReference type="SAM" id="Coils"/>
    </source>
</evidence>
<dbReference type="Pfam" id="PF00512">
    <property type="entry name" value="HisKA"/>
    <property type="match status" value="1"/>
</dbReference>
<dbReference type="Gene3D" id="1.20.120.160">
    <property type="entry name" value="HPT domain"/>
    <property type="match status" value="1"/>
</dbReference>
<evidence type="ECO:0000256" key="10">
    <source>
        <dbReference type="ARBA" id="ARBA00023012"/>
    </source>
</evidence>
<evidence type="ECO:0000256" key="9">
    <source>
        <dbReference type="ARBA" id="ARBA00022989"/>
    </source>
</evidence>
<evidence type="ECO:0000259" key="18">
    <source>
        <dbReference type="PROSITE" id="PS50110"/>
    </source>
</evidence>
<comment type="catalytic activity">
    <reaction evidence="1">
        <text>ATP + protein L-histidine = ADP + protein N-phospho-L-histidine.</text>
        <dbReference type="EC" id="2.7.13.3"/>
    </reaction>
</comment>
<keyword evidence="21" id="KW-1185">Reference proteome</keyword>
<keyword evidence="14" id="KW-0175">Coiled coil</keyword>
<dbReference type="SUPFAM" id="SSF47226">
    <property type="entry name" value="Histidine-containing phosphotransfer domain, HPT domain"/>
    <property type="match status" value="1"/>
</dbReference>
<evidence type="ECO:0000256" key="3">
    <source>
        <dbReference type="ARBA" id="ARBA00012438"/>
    </source>
</evidence>
<dbReference type="InterPro" id="IPR003661">
    <property type="entry name" value="HisK_dim/P_dom"/>
</dbReference>
<dbReference type="InterPro" id="IPR011009">
    <property type="entry name" value="Kinase-like_dom_sf"/>
</dbReference>
<dbReference type="Gene3D" id="3.30.565.10">
    <property type="entry name" value="Histidine kinase-like ATPase, C-terminal domain"/>
    <property type="match status" value="1"/>
</dbReference>
<feature type="domain" description="Response regulatory" evidence="18">
    <location>
        <begin position="1698"/>
        <end position="1819"/>
    </location>
</feature>
<dbReference type="Gene3D" id="3.40.50.2300">
    <property type="match status" value="1"/>
</dbReference>
<dbReference type="InterPro" id="IPR003594">
    <property type="entry name" value="HATPase_dom"/>
</dbReference>
<dbReference type="SMART" id="SM00448">
    <property type="entry name" value="REC"/>
    <property type="match status" value="1"/>
</dbReference>
<sequence length="1976" mass="219051">MQSAESTTYRYRTLRELPDVAGVHCWLVQDLQGEGRLVIRDLPTAMFKEGLRIRFQNEARLLSEIECDSYNSMVSYDIDDDRIRLVYRYRDGISLSRLVAESAMSPKSTLRLACDLLQALILIHQQGCVHRDWRPSHVILAPTGEAILSGYGPVWRANLAAGDSPIGIETVRYASPELAGIIRHDIGPASDLYSLGLILYWALAGEPMCDATTVGDILLQHSTSDLDTDLFPSDTPPQLVSMIERLTQKEPRERYQSAAAAFADASAILKMIQDGASATPVVIGRSDARSDLVDPAFVGRESQLQTLKENLTEVAAGSWRQALISCVSGMGKSRLNQEITRLATRHGFLVFQGESIHQAAAEPNAPWMQVVSQVANYCVSHPDIRQRLEKTMSDYREEVITAMPSLAGVFGWTGSTLSGPDELGQGRIVAAFAALLTQLGSGDCPVMISLDDCQWMDDQSIRILQGVARSAAPFQLLLLSARADEGQTARVREAAQLDHVLNLGPLDADSVRRLSESMAGRLPDEAIKVIQEFAEGSPFMTAAILRGMVESSVLVSDKEGWVLDRERLENFQTTAEAGEVLAGRLDNLPAKARHFLDAAAVIGSEFTLDAVVELSQIDLSDSFELLADIRRHRMLWSKPDGSYAFAHDKIREAVLAHLKPDVKQRMHGQIGQYYAKTQPHRIYDLAYHFDAAGLHREALPHALDAASKARQEFSLGSARRQLEIAARAFHVTDSATRHQVESMMSEVLMLQGEYDQAQQWLVAASKTATTDMDDAVVATRQGELAFKRGDKVQAVEFFESALTRLGQPVCRNRFQLFTNLLREIAVQAVHTAAPWLVRSRTRSPDATEQLRLRLYSNIARGYWYTRDKYYTLWAHLRGMNRGEGYRPSAGLAHAYSEHAPAMTLLGWYRRGIDYAKRSLQIRKELHDVWGQGQSRNFMSILHYSFSNYEQCIHEASQAVAILERTGDYWEVHIARYQYAASLYRQGNLREALDQTRINYRSAVRRSDFQGTGNIVEVWARAALGNIPLDVLQIELKRNVDDAQRICEVKLAYGVYHYYQHGYAEAVKAFTEAVQIAEDASVVNAYVSPCYAWRATALRRLLETDPAKTNAIRRKQLRELHSACKQAVRLAKRYTNELPHALRELAAVSALKGRTRRALRQFRASMRVANQQGARLEQIQTTLLHAQLAKETGWTVDEALVREATEALQQLKTSVGAVEDGGSLSLVDRFDSLLEAGRRIAVGTEIDVIRQEVIAAASKLLRGDRVLLIQPATGNGEATTIPPNTVFDPEIVKQTEEKGAAIICEYERSDLCDVRSRHNDTHHNYGTFLCCPVLVHGKIHSYLYIANSYMMGMFGDDELRIANYLSSAAGAAFEKADGFTQLQELNQTLERKVAQRTETLQLRNEEIERTADRLRATQVNLREAKELAEHANRAKSEFLARMSHEIRTPITAVLGYTELMLRGIVTDPDEQRQHLETIHGNGSHLLHLLNDILDLSKIEADKIEVEQIHCVPAKVIGEVIKSLQGKAAQKNITLGIDSESQIPETITSDPTRLRQIVTNLIGNAIKFTDRGGVTVRLSTRSDETTGLPNQIAVAIRDSGIGMDADQLERIFDPFAQADTSTTRKYGGTGLGLSISKRLAESLGGGLEVESIPGVGSTFTVHIAADTRPGDRLLSDSEVIELATGRHEAQWQRVDLTGARVLVVDDAETNRDLIHRLLTSAGASVQSVADGQQAVDFFLDSNGNPKSHSIDLVLMDMQMPVLDGYSATQQLCSAGLKTPIVAMTANSMVGDDSKCRQVGCRDYLSKPIDLDALLEMVRSWCADSIATHSQHSDRQPSRPSVPASSHPQPPTNKTMLHESIVDEPLTPQLPSDWLRQFAVDLVAKVHFQMPAIKNAYDCADYNEVARKLHWIKGSGGTVGLNTLTELARSCEQAAKAADTDALTERLNAIESYVNLLVDECGEELPNPQAAENAGPHRD</sequence>
<feature type="compositionally biased region" description="Polar residues" evidence="15">
    <location>
        <begin position="1840"/>
        <end position="1852"/>
    </location>
</feature>
<dbReference type="InterPro" id="IPR036641">
    <property type="entry name" value="HPT_dom_sf"/>
</dbReference>
<feature type="modified residue" description="4-aspartylphosphate" evidence="13">
    <location>
        <position position="1754"/>
    </location>
</feature>
<evidence type="ECO:0000256" key="12">
    <source>
        <dbReference type="PROSITE-ProRule" id="PRU00110"/>
    </source>
</evidence>
<dbReference type="SUPFAM" id="SSF52172">
    <property type="entry name" value="CheY-like"/>
    <property type="match status" value="1"/>
</dbReference>
<dbReference type="InterPro" id="IPR004358">
    <property type="entry name" value="Sig_transdc_His_kin-like_C"/>
</dbReference>
<evidence type="ECO:0000256" key="11">
    <source>
        <dbReference type="ARBA" id="ARBA00023136"/>
    </source>
</evidence>
<keyword evidence="8" id="KW-0067">ATP-binding</keyword>
<evidence type="ECO:0000256" key="8">
    <source>
        <dbReference type="ARBA" id="ARBA00022840"/>
    </source>
</evidence>
<dbReference type="SUPFAM" id="SSF55781">
    <property type="entry name" value="GAF domain-like"/>
    <property type="match status" value="1"/>
</dbReference>
<proteinExistence type="predicted"/>
<dbReference type="InterPro" id="IPR008207">
    <property type="entry name" value="Sig_transdc_His_kin_Hpt_dom"/>
</dbReference>
<dbReference type="Gene3D" id="3.30.450.40">
    <property type="match status" value="1"/>
</dbReference>
<accession>A0ABX5Y8K9</accession>
<keyword evidence="20" id="KW-0808">Transferase</keyword>
<feature type="coiled-coil region" evidence="14">
    <location>
        <begin position="1396"/>
        <end position="1440"/>
    </location>
</feature>
<dbReference type="SUPFAM" id="SSF48452">
    <property type="entry name" value="TPR-like"/>
    <property type="match status" value="2"/>
</dbReference>
<evidence type="ECO:0000256" key="6">
    <source>
        <dbReference type="ARBA" id="ARBA00022692"/>
    </source>
</evidence>
<feature type="domain" description="Protein kinase" evidence="16">
    <location>
        <begin position="11"/>
        <end position="269"/>
    </location>
</feature>
<dbReference type="Pfam" id="PF00072">
    <property type="entry name" value="Response_reg"/>
    <property type="match status" value="1"/>
</dbReference>
<dbReference type="Gene3D" id="1.10.287.130">
    <property type="match status" value="1"/>
</dbReference>
<dbReference type="PANTHER" id="PTHR45339">
    <property type="entry name" value="HYBRID SIGNAL TRANSDUCTION HISTIDINE KINASE J"/>
    <property type="match status" value="1"/>
</dbReference>
<evidence type="ECO:0000259" key="19">
    <source>
        <dbReference type="PROSITE" id="PS50894"/>
    </source>
</evidence>
<dbReference type="InterPro" id="IPR005467">
    <property type="entry name" value="His_kinase_dom"/>
</dbReference>
<dbReference type="GO" id="GO:0004673">
    <property type="term" value="F:protein histidine kinase activity"/>
    <property type="evidence" value="ECO:0007669"/>
    <property type="project" value="UniProtKB-EC"/>
</dbReference>
<evidence type="ECO:0000256" key="2">
    <source>
        <dbReference type="ARBA" id="ARBA00004651"/>
    </source>
</evidence>
<dbReference type="InterPro" id="IPR027417">
    <property type="entry name" value="P-loop_NTPase"/>
</dbReference>
<protein>
    <recommendedName>
        <fullName evidence="3">histidine kinase</fullName>
        <ecNumber evidence="3">2.7.13.3</ecNumber>
    </recommendedName>
</protein>
<dbReference type="CDD" id="cd17546">
    <property type="entry name" value="REC_hyHK_CKI1_RcsC-like"/>
    <property type="match status" value="1"/>
</dbReference>
<dbReference type="EMBL" id="CP036432">
    <property type="protein sequence ID" value="QDV88764.1"/>
    <property type="molecule type" value="Genomic_DNA"/>
</dbReference>
<name>A0ABX5Y8K9_9BACT</name>
<dbReference type="Pfam" id="PF02518">
    <property type="entry name" value="HATPase_c"/>
    <property type="match status" value="1"/>
</dbReference>
<keyword evidence="4" id="KW-1003">Cell membrane</keyword>
<dbReference type="Gene3D" id="1.25.40.10">
    <property type="entry name" value="Tetratricopeptide repeat domain"/>
    <property type="match status" value="2"/>
</dbReference>
<dbReference type="SMART" id="SM00220">
    <property type="entry name" value="S_TKc"/>
    <property type="match status" value="1"/>
</dbReference>
<dbReference type="SMART" id="SM00388">
    <property type="entry name" value="HisKA"/>
    <property type="match status" value="1"/>
</dbReference>
<dbReference type="InterPro" id="IPR019734">
    <property type="entry name" value="TPR_rpt"/>
</dbReference>
<dbReference type="InterPro" id="IPR011990">
    <property type="entry name" value="TPR-like_helical_dom_sf"/>
</dbReference>
<evidence type="ECO:0000313" key="20">
    <source>
        <dbReference type="EMBL" id="QDV88764.1"/>
    </source>
</evidence>
<dbReference type="PROSITE" id="PS50109">
    <property type="entry name" value="HIS_KIN"/>
    <property type="match status" value="1"/>
</dbReference>
<gene>
    <name evidence="20" type="primary">rpfC_2</name>
    <name evidence="20" type="ORF">TBK1r_77990</name>
</gene>
<keyword evidence="10" id="KW-0902">Two-component regulatory system</keyword>
<feature type="domain" description="Histidine kinase" evidence="17">
    <location>
        <begin position="1440"/>
        <end position="1665"/>
    </location>
</feature>
<dbReference type="PROSITE" id="PS50894">
    <property type="entry name" value="HPT"/>
    <property type="match status" value="1"/>
</dbReference>
<dbReference type="Proteomes" id="UP000318081">
    <property type="component" value="Chromosome"/>
</dbReference>
<evidence type="ECO:0000313" key="21">
    <source>
        <dbReference type="Proteomes" id="UP000318081"/>
    </source>
</evidence>
<dbReference type="InterPro" id="IPR029016">
    <property type="entry name" value="GAF-like_dom_sf"/>
</dbReference>
<dbReference type="PROSITE" id="PS50011">
    <property type="entry name" value="PROTEIN_KINASE_DOM"/>
    <property type="match status" value="1"/>
</dbReference>
<dbReference type="CDD" id="cd00082">
    <property type="entry name" value="HisKA"/>
    <property type="match status" value="1"/>
</dbReference>
<organism evidence="20 21">
    <name type="scientific">Stieleria magnilauensis</name>
    <dbReference type="NCBI Taxonomy" id="2527963"/>
    <lineage>
        <taxon>Bacteria</taxon>
        <taxon>Pseudomonadati</taxon>
        <taxon>Planctomycetota</taxon>
        <taxon>Planctomycetia</taxon>
        <taxon>Pirellulales</taxon>
        <taxon>Pirellulaceae</taxon>
        <taxon>Stieleria</taxon>
    </lineage>
</organism>
<reference evidence="20 21" key="1">
    <citation type="submission" date="2019-02" db="EMBL/GenBank/DDBJ databases">
        <title>Deep-cultivation of Planctomycetes and their phenomic and genomic characterization uncovers novel biology.</title>
        <authorList>
            <person name="Wiegand S."/>
            <person name="Jogler M."/>
            <person name="Boedeker C."/>
            <person name="Pinto D."/>
            <person name="Vollmers J."/>
            <person name="Rivas-Marin E."/>
            <person name="Kohn T."/>
            <person name="Peeters S.H."/>
            <person name="Heuer A."/>
            <person name="Rast P."/>
            <person name="Oberbeckmann S."/>
            <person name="Bunk B."/>
            <person name="Jeske O."/>
            <person name="Meyerdierks A."/>
            <person name="Storesund J.E."/>
            <person name="Kallscheuer N."/>
            <person name="Luecker S."/>
            <person name="Lage O.M."/>
            <person name="Pohl T."/>
            <person name="Merkel B.J."/>
            <person name="Hornburger P."/>
            <person name="Mueller R.-W."/>
            <person name="Bruemmer F."/>
            <person name="Labrenz M."/>
            <person name="Spormann A.M."/>
            <person name="Op den Camp H."/>
            <person name="Overmann J."/>
            <person name="Amann R."/>
            <person name="Jetten M.S.M."/>
            <person name="Mascher T."/>
            <person name="Medema M.H."/>
            <person name="Devos D.P."/>
            <person name="Kaster A.-K."/>
            <person name="Ovreas L."/>
            <person name="Rohde M."/>
            <person name="Galperin M.Y."/>
            <person name="Jogler C."/>
        </authorList>
    </citation>
    <scope>NUCLEOTIDE SEQUENCE [LARGE SCALE GENOMIC DNA]</scope>
    <source>
        <strain evidence="20 21">TBK1r</strain>
    </source>
</reference>
<dbReference type="SUPFAM" id="SSF55874">
    <property type="entry name" value="ATPase domain of HSP90 chaperone/DNA topoisomerase II/histidine kinase"/>
    <property type="match status" value="1"/>
</dbReference>
<comment type="subcellular location">
    <subcellularLocation>
        <location evidence="2">Cell membrane</location>
        <topology evidence="2">Multi-pass membrane protein</topology>
    </subcellularLocation>
</comment>
<dbReference type="InterPro" id="IPR041664">
    <property type="entry name" value="AAA_16"/>
</dbReference>
<dbReference type="Gene3D" id="1.10.510.10">
    <property type="entry name" value="Transferase(Phosphotransferase) domain 1"/>
    <property type="match status" value="1"/>
</dbReference>
<dbReference type="CDD" id="cd16922">
    <property type="entry name" value="HATPase_EvgS-ArcB-TorS-like"/>
    <property type="match status" value="1"/>
</dbReference>
<evidence type="ECO:0000256" key="4">
    <source>
        <dbReference type="ARBA" id="ARBA00022475"/>
    </source>
</evidence>
<dbReference type="InterPro" id="IPR000719">
    <property type="entry name" value="Prot_kinase_dom"/>
</dbReference>
<dbReference type="PANTHER" id="PTHR45339:SF1">
    <property type="entry name" value="HYBRID SIGNAL TRANSDUCTION HISTIDINE KINASE J"/>
    <property type="match status" value="1"/>
</dbReference>
<dbReference type="InterPro" id="IPR011006">
    <property type="entry name" value="CheY-like_superfamily"/>
</dbReference>
<keyword evidence="6" id="KW-0812">Transmembrane</keyword>
<dbReference type="PRINTS" id="PR00344">
    <property type="entry name" value="BCTRLSENSOR"/>
</dbReference>
<keyword evidence="9" id="KW-1133">Transmembrane helix</keyword>
<dbReference type="SMART" id="SM00387">
    <property type="entry name" value="HATPase_c"/>
    <property type="match status" value="1"/>
</dbReference>
<keyword evidence="7" id="KW-0547">Nucleotide-binding</keyword>
<dbReference type="InterPro" id="IPR036097">
    <property type="entry name" value="HisK_dim/P_sf"/>
</dbReference>
<evidence type="ECO:0000259" key="17">
    <source>
        <dbReference type="PROSITE" id="PS50109"/>
    </source>
</evidence>
<dbReference type="SUPFAM" id="SSF52540">
    <property type="entry name" value="P-loop containing nucleoside triphosphate hydrolases"/>
    <property type="match status" value="1"/>
</dbReference>
<dbReference type="InterPro" id="IPR001789">
    <property type="entry name" value="Sig_transdc_resp-reg_receiver"/>
</dbReference>
<evidence type="ECO:0000256" key="7">
    <source>
        <dbReference type="ARBA" id="ARBA00022741"/>
    </source>
</evidence>
<dbReference type="Pfam" id="PF00069">
    <property type="entry name" value="Pkinase"/>
    <property type="match status" value="1"/>
</dbReference>
<dbReference type="Pfam" id="PF01627">
    <property type="entry name" value="Hpt"/>
    <property type="match status" value="1"/>
</dbReference>
<dbReference type="SMART" id="SM00028">
    <property type="entry name" value="TPR"/>
    <property type="match status" value="3"/>
</dbReference>
<dbReference type="EC" id="2.7.13.3" evidence="3"/>